<feature type="compositionally biased region" description="Low complexity" evidence="1">
    <location>
        <begin position="1"/>
        <end position="23"/>
    </location>
</feature>
<feature type="transmembrane region" description="Helical" evidence="2">
    <location>
        <begin position="432"/>
        <end position="452"/>
    </location>
</feature>
<feature type="transmembrane region" description="Helical" evidence="2">
    <location>
        <begin position="326"/>
        <end position="344"/>
    </location>
</feature>
<keyword evidence="2" id="KW-0472">Membrane</keyword>
<feature type="transmembrane region" description="Helical" evidence="2">
    <location>
        <begin position="223"/>
        <end position="242"/>
    </location>
</feature>
<keyword evidence="2" id="KW-0812">Transmembrane</keyword>
<protein>
    <recommendedName>
        <fullName evidence="3">DUF6311 domain-containing protein</fullName>
    </recommendedName>
</protein>
<evidence type="ECO:0000256" key="2">
    <source>
        <dbReference type="SAM" id="Phobius"/>
    </source>
</evidence>
<feature type="transmembrane region" description="Helical" evidence="2">
    <location>
        <begin position="353"/>
        <end position="371"/>
    </location>
</feature>
<evidence type="ECO:0000256" key="1">
    <source>
        <dbReference type="SAM" id="MobiDB-lite"/>
    </source>
</evidence>
<organism evidence="4 5">
    <name type="scientific">Actinoplanes lutulentus</name>
    <dbReference type="NCBI Taxonomy" id="1287878"/>
    <lineage>
        <taxon>Bacteria</taxon>
        <taxon>Bacillati</taxon>
        <taxon>Actinomycetota</taxon>
        <taxon>Actinomycetes</taxon>
        <taxon>Micromonosporales</taxon>
        <taxon>Micromonosporaceae</taxon>
        <taxon>Actinoplanes</taxon>
    </lineage>
</organism>
<dbReference type="OrthoDB" id="3320248at2"/>
<dbReference type="Pfam" id="PF19830">
    <property type="entry name" value="DUF6311"/>
    <property type="match status" value="1"/>
</dbReference>
<accession>A0A327ZF01</accession>
<dbReference type="InterPro" id="IPR046278">
    <property type="entry name" value="DUF6311"/>
</dbReference>
<dbReference type="Proteomes" id="UP000249341">
    <property type="component" value="Unassembled WGS sequence"/>
</dbReference>
<dbReference type="EMBL" id="QLMJ01000004">
    <property type="protein sequence ID" value="RAK39676.1"/>
    <property type="molecule type" value="Genomic_DNA"/>
</dbReference>
<evidence type="ECO:0000259" key="3">
    <source>
        <dbReference type="Pfam" id="PF19830"/>
    </source>
</evidence>
<feature type="transmembrane region" description="Helical" evidence="2">
    <location>
        <begin position="123"/>
        <end position="143"/>
    </location>
</feature>
<feature type="transmembrane region" description="Helical" evidence="2">
    <location>
        <begin position="400"/>
        <end position="420"/>
    </location>
</feature>
<feature type="transmembrane region" description="Helical" evidence="2">
    <location>
        <begin position="70"/>
        <end position="87"/>
    </location>
</feature>
<feature type="transmembrane region" description="Helical" evidence="2">
    <location>
        <begin position="150"/>
        <end position="169"/>
    </location>
</feature>
<dbReference type="AlphaFoldDB" id="A0A327ZF01"/>
<feature type="domain" description="DUF6311" evidence="3">
    <location>
        <begin position="49"/>
        <end position="398"/>
    </location>
</feature>
<comment type="caution">
    <text evidence="4">The sequence shown here is derived from an EMBL/GenBank/DDBJ whole genome shotgun (WGS) entry which is preliminary data.</text>
</comment>
<keyword evidence="2" id="KW-1133">Transmembrane helix</keyword>
<feature type="transmembrane region" description="Helical" evidence="2">
    <location>
        <begin position="99"/>
        <end position="117"/>
    </location>
</feature>
<name>A0A327ZF01_9ACTN</name>
<keyword evidence="5" id="KW-1185">Reference proteome</keyword>
<evidence type="ECO:0000313" key="5">
    <source>
        <dbReference type="Proteomes" id="UP000249341"/>
    </source>
</evidence>
<feature type="transmembrane region" description="Helical" evidence="2">
    <location>
        <begin position="30"/>
        <end position="50"/>
    </location>
</feature>
<feature type="transmembrane region" description="Helical" evidence="2">
    <location>
        <begin position="254"/>
        <end position="273"/>
    </location>
</feature>
<proteinExistence type="predicted"/>
<dbReference type="RefSeq" id="WP_111648888.1">
    <property type="nucleotide sequence ID" value="NZ_JACHWI010000001.1"/>
</dbReference>
<feature type="region of interest" description="Disordered" evidence="1">
    <location>
        <begin position="1"/>
        <end position="24"/>
    </location>
</feature>
<sequence length="624" mass="67867">MSVTAPAPAASADPPSDSAASPPRSRPWRAHLTVAVIALALAVYVTSGLWRAPYQHVLSDNVGDQAWFEWLLGYGVYMLSNGANPYFTDMMNAPLGVNLAANTSITVYSVLFAPLTHVAGPQVTFVTILTLNLAGSAFAWYLFFRRWLAVSPIAAGLAGLFCGFAPGFVSHANGHLNWSAGWVAPFVLWRVMKLREEGRWLRNGLLLGVCLAVGFSIAPEGLFFTAIASGVFIAVWSFAKAVKHEAIAAVRTVLKALGVAATVAGALLAYPLYMHFAGPQSFSGTGFNQRYFVEDVAAYLAFPSRSVAALFGLGSELGPNRTEETSFFGVPLLILMLVAFVILWRRAEPGRRATLRAVGVTGAVFLVLSWGPRLNWMGAELPIPLPYAALAYVPLFDSALPLRFALALVGVFGILLAFLVDDLLRGRETKNTRIGLWAAIAVSLIPIFPLPVRVQDRATEPDFIANGTWQQYVTEGGVLTALPFALNVHADGQRWQAYTMARGGAQFRIPDGYFLGPMTTGEEGRKEMGRIGAPPLSTDWLFTRAALYGYVPRLTNADRERARSDLAYWDVEAIFLADEITGSDHKILFREAVKTAAIQLFGEPERVDDVLLWRIRPGVDPVSK</sequence>
<gene>
    <name evidence="4" type="ORF">B0I29_104213</name>
</gene>
<reference evidence="4 5" key="1">
    <citation type="submission" date="2018-06" db="EMBL/GenBank/DDBJ databases">
        <title>Genomic Encyclopedia of Type Strains, Phase III (KMG-III): the genomes of soil and plant-associated and newly described type strains.</title>
        <authorList>
            <person name="Whitman W."/>
        </authorList>
    </citation>
    <scope>NUCLEOTIDE SEQUENCE [LARGE SCALE GENOMIC DNA]</scope>
    <source>
        <strain evidence="4 5">CGMCC 4.7090</strain>
    </source>
</reference>
<evidence type="ECO:0000313" key="4">
    <source>
        <dbReference type="EMBL" id="RAK39676.1"/>
    </source>
</evidence>